<keyword evidence="3" id="KW-1185">Reference proteome</keyword>
<dbReference type="EMBL" id="JARBJD010000025">
    <property type="protein sequence ID" value="KAK2960145.1"/>
    <property type="molecule type" value="Genomic_DNA"/>
</dbReference>
<organism evidence="2 3">
    <name type="scientific">Blattamonas nauphoetae</name>
    <dbReference type="NCBI Taxonomy" id="2049346"/>
    <lineage>
        <taxon>Eukaryota</taxon>
        <taxon>Metamonada</taxon>
        <taxon>Preaxostyla</taxon>
        <taxon>Oxymonadida</taxon>
        <taxon>Blattamonas</taxon>
    </lineage>
</organism>
<feature type="region of interest" description="Disordered" evidence="1">
    <location>
        <begin position="82"/>
        <end position="102"/>
    </location>
</feature>
<evidence type="ECO:0000256" key="1">
    <source>
        <dbReference type="SAM" id="MobiDB-lite"/>
    </source>
</evidence>
<protein>
    <submittedName>
        <fullName evidence="2">Uncharacterized protein</fullName>
    </submittedName>
</protein>
<reference evidence="2 3" key="1">
    <citation type="journal article" date="2022" name="bioRxiv">
        <title>Genomics of Preaxostyla Flagellates Illuminates Evolutionary Transitions and the Path Towards Mitochondrial Loss.</title>
        <authorList>
            <person name="Novak L.V.F."/>
            <person name="Treitli S.C."/>
            <person name="Pyrih J."/>
            <person name="Halakuc P."/>
            <person name="Pipaliya S.V."/>
            <person name="Vacek V."/>
            <person name="Brzon O."/>
            <person name="Soukal P."/>
            <person name="Eme L."/>
            <person name="Dacks J.B."/>
            <person name="Karnkowska A."/>
            <person name="Elias M."/>
            <person name="Hampl V."/>
        </authorList>
    </citation>
    <scope>NUCLEOTIDE SEQUENCE [LARGE SCALE GENOMIC DNA]</scope>
    <source>
        <strain evidence="2">NAU3</strain>
        <tissue evidence="2">Gut</tissue>
    </source>
</reference>
<comment type="caution">
    <text evidence="2">The sequence shown here is derived from an EMBL/GenBank/DDBJ whole genome shotgun (WGS) entry which is preliminary data.</text>
</comment>
<accession>A0ABQ9Y8S4</accession>
<gene>
    <name evidence="2" type="ORF">BLNAU_5028</name>
</gene>
<evidence type="ECO:0000313" key="3">
    <source>
        <dbReference type="Proteomes" id="UP001281761"/>
    </source>
</evidence>
<dbReference type="Proteomes" id="UP001281761">
    <property type="component" value="Unassembled WGS sequence"/>
</dbReference>
<evidence type="ECO:0000313" key="2">
    <source>
        <dbReference type="EMBL" id="KAK2960145.1"/>
    </source>
</evidence>
<sequence length="102" mass="11434">MVTSSTREERARFLNLESSSSIVEGLDALNEKPCNIPQLLDHVVSGQEFLQMPTSLFDSEREIVVVGFGSVRQFKRHSLRDVGEVHSSRKKSSQTKTPMAVE</sequence>
<proteinExistence type="predicted"/>
<name>A0ABQ9Y8S4_9EUKA</name>